<dbReference type="InterPro" id="IPR050706">
    <property type="entry name" value="Cyclic-di-GMP_PDE-like"/>
</dbReference>
<protein>
    <recommendedName>
        <fullName evidence="2">cyclic-guanylate-specific phosphodiesterase</fullName>
        <ecNumber evidence="2">3.1.4.52</ecNumber>
    </recommendedName>
</protein>
<dbReference type="GO" id="GO:0005886">
    <property type="term" value="C:plasma membrane"/>
    <property type="evidence" value="ECO:0007669"/>
    <property type="project" value="UniProtKB-SubCell"/>
</dbReference>
<sequence>MGRKRVHIIVLAAVLAAVAVILPIVLMLHVSWVSALRREERNLRAFAEQGSSRAQLLYDEVRDALLALTKAEIVPCSTQHIALMREIVMNNTAINEIGYFKDGRLVCSSWGQVATTVTRAPVDYETADGIAVTVRVQPIVSHVKPMMALHFRDHNILVDPSLLADVATDTDTQLVIASEGGVLVAAHGDPDGHLVSSLLKQPRSGIDDDHIFAAARSKDWIAIAISSRERIAQTLSEERWLLLPVAGLMAASLVALITWLARRRLSPLGELELALRNREFVAHYQPIIDIETGICVGAEALARWRRPDGTAVRPDFFIPLAEENGLIGALTNQMVEAVIRDLAPVLVADRSLHIALNLSAEDLVSGRVLAFIQQAIAGTGIRTEQLWLEATERGFIDIEAARATIIEARRLGHSVAIDDFGTGYSSLQYLQRLPLDALKIDKAFVETIGRNAATSPVIGHIIDMAKTLDLHIVAEGIETEEQLAYLRERGVRFGQGWLFSKPLPAGEFVAFHRRRQHEYGPGPELIRRAIA</sequence>
<organism evidence="12 13">
    <name type="scientific">Bosea spartocytisi</name>
    <dbReference type="NCBI Taxonomy" id="2773451"/>
    <lineage>
        <taxon>Bacteria</taxon>
        <taxon>Pseudomonadati</taxon>
        <taxon>Pseudomonadota</taxon>
        <taxon>Alphaproteobacteria</taxon>
        <taxon>Hyphomicrobiales</taxon>
        <taxon>Boseaceae</taxon>
        <taxon>Bosea</taxon>
    </lineage>
</organism>
<keyword evidence="5 10" id="KW-0812">Transmembrane</keyword>
<evidence type="ECO:0000256" key="3">
    <source>
        <dbReference type="ARBA" id="ARBA00022475"/>
    </source>
</evidence>
<feature type="transmembrane region" description="Helical" evidence="10">
    <location>
        <begin position="6"/>
        <end position="28"/>
    </location>
</feature>
<keyword evidence="7 10" id="KW-1133">Transmembrane helix</keyword>
<evidence type="ECO:0000256" key="9">
    <source>
        <dbReference type="ARBA" id="ARBA00034290"/>
    </source>
</evidence>
<comment type="caution">
    <text evidence="12">The sequence shown here is derived from an EMBL/GenBank/DDBJ whole genome shotgun (WGS) entry which is preliminary data.</text>
</comment>
<dbReference type="EC" id="3.1.4.52" evidence="2"/>
<evidence type="ECO:0000256" key="5">
    <source>
        <dbReference type="ARBA" id="ARBA00022692"/>
    </source>
</evidence>
<gene>
    <name evidence="12" type="ORF">IED13_23525</name>
</gene>
<evidence type="ECO:0000313" key="13">
    <source>
        <dbReference type="Proteomes" id="UP000619295"/>
    </source>
</evidence>
<reference evidence="12" key="1">
    <citation type="submission" date="2020-09" db="EMBL/GenBank/DDBJ databases">
        <title>Bosea spartocytisi sp. nov. a root nodule endophyte of Spartocytisus supranubius in the high mountain ecosystem fo the Teide National Park (Canary Islands, Spain).</title>
        <authorList>
            <person name="Pulido-Suarez L."/>
            <person name="Peix A."/>
            <person name="Igual J.M."/>
            <person name="Socas-Perez N."/>
            <person name="Velazquez E."/>
            <person name="Flores-Felix J.D."/>
            <person name="Leon-Barrios M."/>
        </authorList>
    </citation>
    <scope>NUCLEOTIDE SEQUENCE</scope>
    <source>
        <strain evidence="12">SSUT16</strain>
    </source>
</reference>
<name>A0A927ED26_9HYPH</name>
<proteinExistence type="predicted"/>
<keyword evidence="3" id="KW-1003">Cell membrane</keyword>
<dbReference type="AlphaFoldDB" id="A0A927ED26"/>
<evidence type="ECO:0000256" key="6">
    <source>
        <dbReference type="ARBA" id="ARBA00022801"/>
    </source>
</evidence>
<evidence type="ECO:0000256" key="8">
    <source>
        <dbReference type="ARBA" id="ARBA00023136"/>
    </source>
</evidence>
<evidence type="ECO:0000256" key="2">
    <source>
        <dbReference type="ARBA" id="ARBA00012282"/>
    </source>
</evidence>
<keyword evidence="8 10" id="KW-0472">Membrane</keyword>
<dbReference type="CDD" id="cd01948">
    <property type="entry name" value="EAL"/>
    <property type="match status" value="1"/>
</dbReference>
<accession>A0A927ED26</accession>
<dbReference type="Gene3D" id="3.20.20.450">
    <property type="entry name" value="EAL domain"/>
    <property type="match status" value="1"/>
</dbReference>
<dbReference type="Pfam" id="PF12792">
    <property type="entry name" value="CSS-motif"/>
    <property type="match status" value="1"/>
</dbReference>
<evidence type="ECO:0000256" key="4">
    <source>
        <dbReference type="ARBA" id="ARBA00022636"/>
    </source>
</evidence>
<evidence type="ECO:0000256" key="7">
    <source>
        <dbReference type="ARBA" id="ARBA00022989"/>
    </source>
</evidence>
<dbReference type="InterPro" id="IPR035919">
    <property type="entry name" value="EAL_sf"/>
</dbReference>
<comment type="catalytic activity">
    <reaction evidence="9">
        <text>3',3'-c-di-GMP + H2O = 5'-phosphoguanylyl(3'-&gt;5')guanosine + H(+)</text>
        <dbReference type="Rhea" id="RHEA:24902"/>
        <dbReference type="ChEBI" id="CHEBI:15377"/>
        <dbReference type="ChEBI" id="CHEBI:15378"/>
        <dbReference type="ChEBI" id="CHEBI:58754"/>
        <dbReference type="ChEBI" id="CHEBI:58805"/>
        <dbReference type="EC" id="3.1.4.52"/>
    </reaction>
</comment>
<evidence type="ECO:0000256" key="1">
    <source>
        <dbReference type="ARBA" id="ARBA00004651"/>
    </source>
</evidence>
<dbReference type="SUPFAM" id="SSF141868">
    <property type="entry name" value="EAL domain-like"/>
    <property type="match status" value="1"/>
</dbReference>
<keyword evidence="13" id="KW-1185">Reference proteome</keyword>
<dbReference type="SMART" id="SM00052">
    <property type="entry name" value="EAL"/>
    <property type="match status" value="1"/>
</dbReference>
<feature type="transmembrane region" description="Helical" evidence="10">
    <location>
        <begin position="240"/>
        <end position="261"/>
    </location>
</feature>
<dbReference type="Pfam" id="PF00563">
    <property type="entry name" value="EAL"/>
    <property type="match status" value="1"/>
</dbReference>
<dbReference type="PROSITE" id="PS50883">
    <property type="entry name" value="EAL"/>
    <property type="match status" value="1"/>
</dbReference>
<evidence type="ECO:0000256" key="10">
    <source>
        <dbReference type="SAM" id="Phobius"/>
    </source>
</evidence>
<feature type="domain" description="EAL" evidence="11">
    <location>
        <begin position="264"/>
        <end position="516"/>
    </location>
</feature>
<evidence type="ECO:0000259" key="11">
    <source>
        <dbReference type="PROSITE" id="PS50883"/>
    </source>
</evidence>
<dbReference type="EMBL" id="JACXWY010000021">
    <property type="protein sequence ID" value="MBD3848678.1"/>
    <property type="molecule type" value="Genomic_DNA"/>
</dbReference>
<dbReference type="InterPro" id="IPR024744">
    <property type="entry name" value="CSS-motif_dom"/>
</dbReference>
<dbReference type="PANTHER" id="PTHR33121">
    <property type="entry name" value="CYCLIC DI-GMP PHOSPHODIESTERASE PDEF"/>
    <property type="match status" value="1"/>
</dbReference>
<dbReference type="InterPro" id="IPR001633">
    <property type="entry name" value="EAL_dom"/>
</dbReference>
<dbReference type="Proteomes" id="UP000619295">
    <property type="component" value="Unassembled WGS sequence"/>
</dbReference>
<dbReference type="RefSeq" id="WP_191125639.1">
    <property type="nucleotide sequence ID" value="NZ_JACXWY010000021.1"/>
</dbReference>
<dbReference type="GO" id="GO:0071111">
    <property type="term" value="F:cyclic-guanylate-specific phosphodiesterase activity"/>
    <property type="evidence" value="ECO:0007669"/>
    <property type="project" value="UniProtKB-EC"/>
</dbReference>
<keyword evidence="4" id="KW-0973">c-di-GMP</keyword>
<keyword evidence="6" id="KW-0378">Hydrolase</keyword>
<comment type="subcellular location">
    <subcellularLocation>
        <location evidence="1">Cell membrane</location>
        <topology evidence="1">Multi-pass membrane protein</topology>
    </subcellularLocation>
</comment>
<evidence type="ECO:0000313" key="12">
    <source>
        <dbReference type="EMBL" id="MBD3848678.1"/>
    </source>
</evidence>
<dbReference type="PANTHER" id="PTHR33121:SF79">
    <property type="entry name" value="CYCLIC DI-GMP PHOSPHODIESTERASE PDED-RELATED"/>
    <property type="match status" value="1"/>
</dbReference>